<evidence type="ECO:0000256" key="7">
    <source>
        <dbReference type="PROSITE-ProRule" id="PRU00339"/>
    </source>
</evidence>
<dbReference type="GO" id="GO:0045842">
    <property type="term" value="P:positive regulation of mitotic metaphase/anaphase transition"/>
    <property type="evidence" value="ECO:0007669"/>
    <property type="project" value="TreeGrafter"/>
</dbReference>
<keyword evidence="10" id="KW-1185">Reference proteome</keyword>
<dbReference type="SMART" id="SM00028">
    <property type="entry name" value="TPR"/>
    <property type="match status" value="5"/>
</dbReference>
<evidence type="ECO:0000256" key="6">
    <source>
        <dbReference type="ARBA" id="ARBA00023306"/>
    </source>
</evidence>
<dbReference type="Pfam" id="PF13181">
    <property type="entry name" value="TPR_8"/>
    <property type="match status" value="1"/>
</dbReference>
<evidence type="ECO:0000256" key="5">
    <source>
        <dbReference type="ARBA" id="ARBA00022803"/>
    </source>
</evidence>
<feature type="compositionally biased region" description="Acidic residues" evidence="8">
    <location>
        <begin position="593"/>
        <end position="602"/>
    </location>
</feature>
<dbReference type="AlphaFoldDB" id="A0A1Y2ETE5"/>
<dbReference type="EMBL" id="MCFI01000028">
    <property type="protein sequence ID" value="ORY74829.1"/>
    <property type="molecule type" value="Genomic_DNA"/>
</dbReference>
<evidence type="ECO:0000256" key="3">
    <source>
        <dbReference type="ARBA" id="ARBA00022776"/>
    </source>
</evidence>
<feature type="repeat" description="TPR" evidence="7">
    <location>
        <begin position="328"/>
        <end position="361"/>
    </location>
</feature>
<dbReference type="PROSITE" id="PS50005">
    <property type="entry name" value="TPR"/>
    <property type="match status" value="3"/>
</dbReference>
<name>A0A1Y2ETE5_PROLT</name>
<evidence type="ECO:0000256" key="8">
    <source>
        <dbReference type="SAM" id="MobiDB-lite"/>
    </source>
</evidence>
<feature type="region of interest" description="Disordered" evidence="8">
    <location>
        <begin position="563"/>
        <end position="602"/>
    </location>
</feature>
<evidence type="ECO:0000256" key="4">
    <source>
        <dbReference type="ARBA" id="ARBA00022786"/>
    </source>
</evidence>
<dbReference type="PANTHER" id="PTHR12558">
    <property type="entry name" value="CELL DIVISION CYCLE 16,23,27"/>
    <property type="match status" value="1"/>
</dbReference>
<evidence type="ECO:0000313" key="9">
    <source>
        <dbReference type="EMBL" id="ORY74829.1"/>
    </source>
</evidence>
<evidence type="ECO:0000256" key="2">
    <source>
        <dbReference type="ARBA" id="ARBA00022737"/>
    </source>
</evidence>
<dbReference type="GO" id="GO:0051301">
    <property type="term" value="P:cell division"/>
    <property type="evidence" value="ECO:0007669"/>
    <property type="project" value="UniProtKB-KW"/>
</dbReference>
<dbReference type="Pfam" id="PF12895">
    <property type="entry name" value="ANAPC3"/>
    <property type="match status" value="1"/>
</dbReference>
<dbReference type="Proteomes" id="UP000193685">
    <property type="component" value="Unassembled WGS sequence"/>
</dbReference>
<dbReference type="GO" id="GO:0031145">
    <property type="term" value="P:anaphase-promoting complex-dependent catabolic process"/>
    <property type="evidence" value="ECO:0007669"/>
    <property type="project" value="TreeGrafter"/>
</dbReference>
<sequence length="602" mass="67690">MNYSAASPANSLLRTPVTQPAYLDAQSFMSTLTISPQLRLWRHDAIVQHHDTTAAYIGEKVLALTSDPNDAFWLAQAYYNARYYARAHNVLLQRNLTGISVACRYLAAQCLVAMQRWQDALQLLGEENPFRVRNMFQDQPLTIKDSDGGIRLEASMCHLRGLIYANLNNLDKAKKAYQEALQVDIKCYDAFDQLITNSLMTPDEEWAFLDSLDFSSLDDENQSFIKMLYGLRVSKYNTRAGPLIADTETKLLAAGLKENADVLLAKADLLFTQCRFPECLTTTTRILELDAYKFNAMPLHLTCLHELGFKNDLFLLSHDMVERHPEEPVSWLAVGIYYMSIGKIAEARRYFSKASVMNPRFGSAWIGFAHSFAIEGEHDQAISAYTTAARLFQGTHLPSLFLGMQHLHLNNFVLADEYLGTAYKMCQTDPLLLNELGVLVPAIEWFKRTIEVAAETGGKDKTWVATHANLGHAYRKLRYVTSRLAPHDAAPYSACGLMFMHLGQLDEAISNLHEALALSPSEPLATDLLTKALEEAASQAFLPHGMDDHQVDSEVDHLLMQTRQPSQAVADRRHEQHQQWRGEGNRGDTQAGSDEEDMSYSD</sequence>
<protein>
    <submittedName>
        <fullName evidence="9">Anaphase control protein cut9</fullName>
    </submittedName>
</protein>
<dbReference type="GO" id="GO:0005737">
    <property type="term" value="C:cytoplasm"/>
    <property type="evidence" value="ECO:0007669"/>
    <property type="project" value="TreeGrafter"/>
</dbReference>
<feature type="repeat" description="TPR" evidence="7">
    <location>
        <begin position="154"/>
        <end position="187"/>
    </location>
</feature>
<dbReference type="OrthoDB" id="10006270at2759"/>
<gene>
    <name evidence="9" type="ORF">BCR37DRAFT_403829</name>
</gene>
<dbReference type="InterPro" id="IPR011990">
    <property type="entry name" value="TPR-like_helical_dom_sf"/>
</dbReference>
<evidence type="ECO:0000313" key="10">
    <source>
        <dbReference type="Proteomes" id="UP000193685"/>
    </source>
</evidence>
<dbReference type="GeneID" id="63788636"/>
<reference evidence="9 10" key="1">
    <citation type="submission" date="2016-07" db="EMBL/GenBank/DDBJ databases">
        <title>Pervasive Adenine N6-methylation of Active Genes in Fungi.</title>
        <authorList>
            <consortium name="DOE Joint Genome Institute"/>
            <person name="Mondo S.J."/>
            <person name="Dannebaum R.O."/>
            <person name="Kuo R.C."/>
            <person name="Labutti K."/>
            <person name="Haridas S."/>
            <person name="Kuo A."/>
            <person name="Salamov A."/>
            <person name="Ahrendt S.R."/>
            <person name="Lipzen A."/>
            <person name="Sullivan W."/>
            <person name="Andreopoulos W.B."/>
            <person name="Clum A."/>
            <person name="Lindquist E."/>
            <person name="Daum C."/>
            <person name="Ramamoorthy G.K."/>
            <person name="Gryganskyi A."/>
            <person name="Culley D."/>
            <person name="Magnuson J.K."/>
            <person name="James T.Y."/>
            <person name="O'Malley M.A."/>
            <person name="Stajich J.E."/>
            <person name="Spatafora J.W."/>
            <person name="Visel A."/>
            <person name="Grigoriev I.V."/>
        </authorList>
    </citation>
    <scope>NUCLEOTIDE SEQUENCE [LARGE SCALE GENOMIC DNA]</scope>
    <source>
        <strain evidence="9 10">12-1054</strain>
    </source>
</reference>
<dbReference type="RefSeq" id="XP_040722135.1">
    <property type="nucleotide sequence ID" value="XM_040872037.1"/>
</dbReference>
<dbReference type="STRING" id="56484.A0A1Y2ETE5"/>
<dbReference type="GO" id="GO:0005680">
    <property type="term" value="C:anaphase-promoting complex"/>
    <property type="evidence" value="ECO:0007669"/>
    <property type="project" value="UniProtKB-ARBA"/>
</dbReference>
<keyword evidence="6" id="KW-0131">Cell cycle</keyword>
<proteinExistence type="predicted"/>
<keyword evidence="1" id="KW-0132">Cell division</keyword>
<dbReference type="SUPFAM" id="SSF48452">
    <property type="entry name" value="TPR-like"/>
    <property type="match status" value="2"/>
</dbReference>
<dbReference type="InterPro" id="IPR019734">
    <property type="entry name" value="TPR_rpt"/>
</dbReference>
<accession>A0A1Y2ETE5</accession>
<keyword evidence="3" id="KW-0498">Mitosis</keyword>
<dbReference type="GO" id="GO:0016567">
    <property type="term" value="P:protein ubiquitination"/>
    <property type="evidence" value="ECO:0007669"/>
    <property type="project" value="TreeGrafter"/>
</dbReference>
<keyword evidence="5 7" id="KW-0802">TPR repeat</keyword>
<evidence type="ECO:0000256" key="1">
    <source>
        <dbReference type="ARBA" id="ARBA00022618"/>
    </source>
</evidence>
<comment type="caution">
    <text evidence="9">The sequence shown here is derived from an EMBL/GenBank/DDBJ whole genome shotgun (WGS) entry which is preliminary data.</text>
</comment>
<feature type="compositionally biased region" description="Basic and acidic residues" evidence="8">
    <location>
        <begin position="570"/>
        <end position="586"/>
    </location>
</feature>
<dbReference type="PANTHER" id="PTHR12558:SF9">
    <property type="entry name" value="CELL DIVISION CYCLE PROTEIN 16 HOMOLOG"/>
    <property type="match status" value="1"/>
</dbReference>
<dbReference type="OMA" id="DPFHNNA"/>
<organism evidence="9 10">
    <name type="scientific">Protomyces lactucae-debilis</name>
    <dbReference type="NCBI Taxonomy" id="2754530"/>
    <lineage>
        <taxon>Eukaryota</taxon>
        <taxon>Fungi</taxon>
        <taxon>Dikarya</taxon>
        <taxon>Ascomycota</taxon>
        <taxon>Taphrinomycotina</taxon>
        <taxon>Taphrinomycetes</taxon>
        <taxon>Taphrinales</taxon>
        <taxon>Protomycetaceae</taxon>
        <taxon>Protomyces</taxon>
    </lineage>
</organism>
<keyword evidence="4" id="KW-0833">Ubl conjugation pathway</keyword>
<keyword evidence="2" id="KW-0677">Repeat</keyword>
<feature type="repeat" description="TPR" evidence="7">
    <location>
        <begin position="489"/>
        <end position="522"/>
    </location>
</feature>
<dbReference type="Gene3D" id="1.25.40.10">
    <property type="entry name" value="Tetratricopeptide repeat domain"/>
    <property type="match status" value="1"/>
</dbReference>